<sequence length="610" mass="66256">MRASSSPLTGRCSGNLLRVAWGRDGGPPNPESRTLATPSQQRSQHRGHWPPFQMQRLDRGSLRNRLDAQRLFGISEGLAAIQGSSVAKGCLSGYACFRSHELGAQRIAAKVDRGEVTAEEDRAMGAVMGLIVGDALGAPLEFCDVCHAGDARTDSIPDVSGFSDTAVWEHPRCNKFELKPGQWTDDGSMALCLADSLLLHGDWNPRDVRHRFILWWTCGYNNAFGFDAPTDHSGVLAPAPATSQAAEGNTDSDSSPSLRHQQLPRKRRHINREGRGSVGLGGNISLSLREFMREGGREGYTKEGDERTSGNGSLMRLAPVPVCFHRDLSRAMEVARLSSLTTHQGIEASDGCRLLTYLIVRAIHEQPTDAQVFLRPDHITTPLTDPSTGNETLPGFDATAVCYSVQCLALARAEERHADNGDLPLEERNWEWTHARYRYAARRAADQPGYVGSYAMDALSMALHCVYTTRSFAGAVLKAANLRGDSDTVAAITGQIAGAIYGITNVPKDWIAAVEKWSGGTGFLLARAYHLHHRLAATPPADPPLVLPTPSTHEAPPNREHNAAVHPSVHHTAHHHVGVTAPILPCTAGPEPQGDRRGALRSREDRFEGL</sequence>
<dbReference type="InterPro" id="IPR005502">
    <property type="entry name" value="Ribosyl_crysJ1"/>
</dbReference>
<dbReference type="PANTHER" id="PTHR16222">
    <property type="entry name" value="ADP-RIBOSYLGLYCOHYDROLASE"/>
    <property type="match status" value="1"/>
</dbReference>
<feature type="region of interest" description="Disordered" evidence="2">
    <location>
        <begin position="20"/>
        <end position="52"/>
    </location>
</feature>
<dbReference type="EMBL" id="CDMY01001045">
    <property type="protein sequence ID" value="CEM39684.1"/>
    <property type="molecule type" value="Genomic_DNA"/>
</dbReference>
<dbReference type="SUPFAM" id="SSF101478">
    <property type="entry name" value="ADP-ribosylglycohydrolase"/>
    <property type="match status" value="1"/>
</dbReference>
<feature type="compositionally biased region" description="Basic residues" evidence="2">
    <location>
        <begin position="568"/>
        <end position="577"/>
    </location>
</feature>
<feature type="binding site" evidence="1">
    <location>
        <position position="184"/>
    </location>
    <ligand>
        <name>Mg(2+)</name>
        <dbReference type="ChEBI" id="CHEBI:18420"/>
        <label>1</label>
    </ligand>
</feature>
<accession>A0A0G4H7N8</accession>
<evidence type="ECO:0008006" key="5">
    <source>
        <dbReference type="Google" id="ProtNLM"/>
    </source>
</evidence>
<feature type="binding site" evidence="1">
    <location>
        <position position="488"/>
    </location>
    <ligand>
        <name>Mg(2+)</name>
        <dbReference type="ChEBI" id="CHEBI:18420"/>
        <label>1</label>
    </ligand>
</feature>
<feature type="region of interest" description="Disordered" evidence="2">
    <location>
        <begin position="542"/>
        <end position="610"/>
    </location>
</feature>
<dbReference type="Proteomes" id="UP000041254">
    <property type="component" value="Unassembled WGS sequence"/>
</dbReference>
<dbReference type="AlphaFoldDB" id="A0A0G4H7N8"/>
<dbReference type="InterPro" id="IPR036705">
    <property type="entry name" value="Ribosyl_crysJ1_sf"/>
</dbReference>
<feature type="compositionally biased region" description="Basic and acidic residues" evidence="2">
    <location>
        <begin position="593"/>
        <end position="610"/>
    </location>
</feature>
<feature type="compositionally biased region" description="Polar residues" evidence="2">
    <location>
        <begin position="31"/>
        <end position="42"/>
    </location>
</feature>
<dbReference type="InParanoid" id="A0A0G4H7N8"/>
<keyword evidence="1" id="KW-0460">Magnesium</keyword>
<feature type="compositionally biased region" description="Polar residues" evidence="2">
    <location>
        <begin position="241"/>
        <end position="260"/>
    </location>
</feature>
<evidence type="ECO:0000256" key="1">
    <source>
        <dbReference type="PIRSR" id="PIRSR605502-1"/>
    </source>
</evidence>
<feature type="binding site" evidence="1">
    <location>
        <position position="186"/>
    </location>
    <ligand>
        <name>Mg(2+)</name>
        <dbReference type="ChEBI" id="CHEBI:18420"/>
        <label>1</label>
    </ligand>
</feature>
<dbReference type="Pfam" id="PF03747">
    <property type="entry name" value="ADP_ribosyl_GH"/>
    <property type="match status" value="1"/>
</dbReference>
<gene>
    <name evidence="3" type="ORF">Vbra_19728</name>
</gene>
<feature type="region of interest" description="Disordered" evidence="2">
    <location>
        <begin position="235"/>
        <end position="278"/>
    </location>
</feature>
<dbReference type="VEuPathDB" id="CryptoDB:Vbra_19728"/>
<evidence type="ECO:0000313" key="3">
    <source>
        <dbReference type="EMBL" id="CEM39684.1"/>
    </source>
</evidence>
<reference evidence="3 4" key="1">
    <citation type="submission" date="2014-11" db="EMBL/GenBank/DDBJ databases">
        <authorList>
            <person name="Zhu J."/>
            <person name="Qi W."/>
            <person name="Song R."/>
        </authorList>
    </citation>
    <scope>NUCLEOTIDE SEQUENCE [LARGE SCALE GENOMIC DNA]</scope>
</reference>
<name>A0A0G4H7N8_VITBC</name>
<comment type="cofactor">
    <cofactor evidence="1">
        <name>Mg(2+)</name>
        <dbReference type="ChEBI" id="CHEBI:18420"/>
    </cofactor>
    <text evidence="1">Binds 2 magnesium ions per subunit.</text>
</comment>
<evidence type="ECO:0000256" key="2">
    <source>
        <dbReference type="SAM" id="MobiDB-lite"/>
    </source>
</evidence>
<keyword evidence="4" id="KW-1185">Reference proteome</keyword>
<proteinExistence type="predicted"/>
<keyword evidence="1" id="KW-0479">Metal-binding</keyword>
<dbReference type="GO" id="GO:0046872">
    <property type="term" value="F:metal ion binding"/>
    <property type="evidence" value="ECO:0007669"/>
    <property type="project" value="UniProtKB-KW"/>
</dbReference>
<dbReference type="OrthoDB" id="2021138at2759"/>
<feature type="binding site" evidence="1">
    <location>
        <position position="485"/>
    </location>
    <ligand>
        <name>Mg(2+)</name>
        <dbReference type="ChEBI" id="CHEBI:18420"/>
        <label>1</label>
    </ligand>
</feature>
<organism evidence="3 4">
    <name type="scientific">Vitrella brassicaformis (strain CCMP3155)</name>
    <dbReference type="NCBI Taxonomy" id="1169540"/>
    <lineage>
        <taxon>Eukaryota</taxon>
        <taxon>Sar</taxon>
        <taxon>Alveolata</taxon>
        <taxon>Colpodellida</taxon>
        <taxon>Vitrellaceae</taxon>
        <taxon>Vitrella</taxon>
    </lineage>
</organism>
<evidence type="ECO:0000313" key="4">
    <source>
        <dbReference type="Proteomes" id="UP000041254"/>
    </source>
</evidence>
<protein>
    <recommendedName>
        <fullName evidence="5">ADP-ribosylglycohydrolase</fullName>
    </recommendedName>
</protein>
<feature type="binding site" evidence="1">
    <location>
        <position position="487"/>
    </location>
    <ligand>
        <name>Mg(2+)</name>
        <dbReference type="ChEBI" id="CHEBI:18420"/>
        <label>1</label>
    </ligand>
</feature>
<dbReference type="InterPro" id="IPR050792">
    <property type="entry name" value="ADP-ribosylglycohydrolase"/>
</dbReference>
<dbReference type="PANTHER" id="PTHR16222:SF12">
    <property type="entry name" value="ADP-RIBOSYLGLYCOHYDROLASE-RELATED"/>
    <property type="match status" value="1"/>
</dbReference>
<feature type="binding site" evidence="1">
    <location>
        <position position="185"/>
    </location>
    <ligand>
        <name>Mg(2+)</name>
        <dbReference type="ChEBI" id="CHEBI:18420"/>
        <label>1</label>
    </ligand>
</feature>
<dbReference type="Gene3D" id="1.10.4080.10">
    <property type="entry name" value="ADP-ribosylation/Crystallin J1"/>
    <property type="match status" value="1"/>
</dbReference>